<dbReference type="OrthoDB" id="445344at2759"/>
<evidence type="ECO:0000313" key="2">
    <source>
        <dbReference type="EMBL" id="CAE7237965.1"/>
    </source>
</evidence>
<feature type="region of interest" description="Disordered" evidence="1">
    <location>
        <begin position="1"/>
        <end position="204"/>
    </location>
</feature>
<feature type="compositionally biased region" description="Basic and acidic residues" evidence="1">
    <location>
        <begin position="424"/>
        <end position="433"/>
    </location>
</feature>
<reference evidence="2" key="1">
    <citation type="submission" date="2021-02" db="EMBL/GenBank/DDBJ databases">
        <authorList>
            <person name="Dougan E. K."/>
            <person name="Rhodes N."/>
            <person name="Thang M."/>
            <person name="Chan C."/>
        </authorList>
    </citation>
    <scope>NUCLEOTIDE SEQUENCE</scope>
</reference>
<proteinExistence type="predicted"/>
<feature type="compositionally biased region" description="Basic and acidic residues" evidence="1">
    <location>
        <begin position="60"/>
        <end position="82"/>
    </location>
</feature>
<evidence type="ECO:0000313" key="3">
    <source>
        <dbReference type="Proteomes" id="UP000649617"/>
    </source>
</evidence>
<feature type="region of interest" description="Disordered" evidence="1">
    <location>
        <begin position="405"/>
        <end position="433"/>
    </location>
</feature>
<sequence>MSSGEYRVYGLHGEVLGDDCSSGGSDPRSVHRDVQPDPPAEVPVTRLSGSIAGSGLSSDASRERRDRETSWRPHSRGDHDSWGDSEWGGQWASHSDTSWRRWQRSWCEQDDGRGGRDRHHHARPERHRESRDSPEDREAPKADGRDRVPRRHDPDLRQGAGKKWAEDGSTTSAEDEPFDPWLEAKRRQTPTDKPPPQRDPWEGYCRKTGARDTVWEGWQHFDYADEDGRETGRSHMGPGGGNRPTERLTVPTFNGEDTGDDVGTTARSYLRQVEAWRRMTRLPSAQQGLVLYQNLTGKAWVAAEELSVDKLSTDTGVQYLVKWISGRYLDLEITRIGKAFSEFFRRLRRLREVGCSLPEDCAAWLYVDRLQLEESAELNLLASVGNSYSLHKLQKAAVIQDRGLRKPWEGSGGRGKKTHTAHFTGHDEGDTSG</sequence>
<dbReference type="AlphaFoldDB" id="A0A812L956"/>
<feature type="non-terminal residue" evidence="2">
    <location>
        <position position="1"/>
    </location>
</feature>
<feature type="compositionally biased region" description="Basic and acidic residues" evidence="1">
    <location>
        <begin position="182"/>
        <end position="204"/>
    </location>
</feature>
<comment type="caution">
    <text evidence="2">The sequence shown here is derived from an EMBL/GenBank/DDBJ whole genome shotgun (WGS) entry which is preliminary data.</text>
</comment>
<feature type="compositionally biased region" description="Low complexity" evidence="1">
    <location>
        <begin position="47"/>
        <end position="59"/>
    </location>
</feature>
<keyword evidence="3" id="KW-1185">Reference proteome</keyword>
<dbReference type="EMBL" id="CAJNIZ010005003">
    <property type="protein sequence ID" value="CAE7237965.1"/>
    <property type="molecule type" value="Genomic_DNA"/>
</dbReference>
<feature type="region of interest" description="Disordered" evidence="1">
    <location>
        <begin position="226"/>
        <end position="263"/>
    </location>
</feature>
<evidence type="ECO:0000256" key="1">
    <source>
        <dbReference type="SAM" id="MobiDB-lite"/>
    </source>
</evidence>
<organism evidence="2 3">
    <name type="scientific">Symbiodinium pilosum</name>
    <name type="common">Dinoflagellate</name>
    <dbReference type="NCBI Taxonomy" id="2952"/>
    <lineage>
        <taxon>Eukaryota</taxon>
        <taxon>Sar</taxon>
        <taxon>Alveolata</taxon>
        <taxon>Dinophyceae</taxon>
        <taxon>Suessiales</taxon>
        <taxon>Symbiodiniaceae</taxon>
        <taxon>Symbiodinium</taxon>
    </lineage>
</organism>
<accession>A0A812L956</accession>
<feature type="compositionally biased region" description="Basic and acidic residues" evidence="1">
    <location>
        <begin position="126"/>
        <end position="156"/>
    </location>
</feature>
<gene>
    <name evidence="2" type="primary">GIP</name>
    <name evidence="2" type="ORF">SPIL2461_LOCUS3951</name>
</gene>
<dbReference type="Proteomes" id="UP000649617">
    <property type="component" value="Unassembled WGS sequence"/>
</dbReference>
<name>A0A812L956_SYMPI</name>
<protein>
    <submittedName>
        <fullName evidence="2">GIP protein</fullName>
    </submittedName>
</protein>
<feature type="compositionally biased region" description="Basic residues" evidence="1">
    <location>
        <begin position="116"/>
        <end position="125"/>
    </location>
</feature>